<keyword evidence="2" id="KW-1185">Reference proteome</keyword>
<dbReference type="EMBL" id="CM046391">
    <property type="protein sequence ID" value="KAI8559674.1"/>
    <property type="molecule type" value="Genomic_DNA"/>
</dbReference>
<dbReference type="Proteomes" id="UP001062846">
    <property type="component" value="Chromosome 4"/>
</dbReference>
<organism evidence="1 2">
    <name type="scientific">Rhododendron molle</name>
    <name type="common">Chinese azalea</name>
    <name type="synonym">Azalea mollis</name>
    <dbReference type="NCBI Taxonomy" id="49168"/>
    <lineage>
        <taxon>Eukaryota</taxon>
        <taxon>Viridiplantae</taxon>
        <taxon>Streptophyta</taxon>
        <taxon>Embryophyta</taxon>
        <taxon>Tracheophyta</taxon>
        <taxon>Spermatophyta</taxon>
        <taxon>Magnoliopsida</taxon>
        <taxon>eudicotyledons</taxon>
        <taxon>Gunneridae</taxon>
        <taxon>Pentapetalae</taxon>
        <taxon>asterids</taxon>
        <taxon>Ericales</taxon>
        <taxon>Ericaceae</taxon>
        <taxon>Ericoideae</taxon>
        <taxon>Rhodoreae</taxon>
        <taxon>Rhododendron</taxon>
    </lineage>
</organism>
<accession>A0ACC0P3R0</accession>
<protein>
    <submittedName>
        <fullName evidence="1">Uncharacterized protein</fullName>
    </submittedName>
</protein>
<evidence type="ECO:0000313" key="1">
    <source>
        <dbReference type="EMBL" id="KAI8559674.1"/>
    </source>
</evidence>
<comment type="caution">
    <text evidence="1">The sequence shown here is derived from an EMBL/GenBank/DDBJ whole genome shotgun (WGS) entry which is preliminary data.</text>
</comment>
<gene>
    <name evidence="1" type="ORF">RHMOL_Rhmol04G0192000</name>
</gene>
<proteinExistence type="predicted"/>
<evidence type="ECO:0000313" key="2">
    <source>
        <dbReference type="Proteomes" id="UP001062846"/>
    </source>
</evidence>
<name>A0ACC0P3R0_RHOML</name>
<sequence length="110" mass="11690">MSRGSLVVKRSSGSAGGSGIEGCGIGQSGSPPRDPARGKGTVTEEEETAEVPASYREENVLFRPVAISPSHRSIMKYDVAEHLPDEALAKLLEDNPMIGEILLKAKEDRA</sequence>
<reference evidence="1" key="1">
    <citation type="submission" date="2022-02" db="EMBL/GenBank/DDBJ databases">
        <title>Plant Genome Project.</title>
        <authorList>
            <person name="Zhang R.-G."/>
        </authorList>
    </citation>
    <scope>NUCLEOTIDE SEQUENCE</scope>
    <source>
        <strain evidence="1">AT1</strain>
    </source>
</reference>